<dbReference type="AlphaFoldDB" id="S8FD63"/>
<gene>
    <name evidence="1" type="ORF">FOMPIDRAFT_95762</name>
</gene>
<evidence type="ECO:0008006" key="3">
    <source>
        <dbReference type="Google" id="ProtNLM"/>
    </source>
</evidence>
<reference evidence="1 2" key="1">
    <citation type="journal article" date="2012" name="Science">
        <title>The Paleozoic origin of enzymatic lignin decomposition reconstructed from 31 fungal genomes.</title>
        <authorList>
            <person name="Floudas D."/>
            <person name="Binder M."/>
            <person name="Riley R."/>
            <person name="Barry K."/>
            <person name="Blanchette R.A."/>
            <person name="Henrissat B."/>
            <person name="Martinez A.T."/>
            <person name="Otillar R."/>
            <person name="Spatafora J.W."/>
            <person name="Yadav J.S."/>
            <person name="Aerts A."/>
            <person name="Benoit I."/>
            <person name="Boyd A."/>
            <person name="Carlson A."/>
            <person name="Copeland A."/>
            <person name="Coutinho P.M."/>
            <person name="de Vries R.P."/>
            <person name="Ferreira P."/>
            <person name="Findley K."/>
            <person name="Foster B."/>
            <person name="Gaskell J."/>
            <person name="Glotzer D."/>
            <person name="Gorecki P."/>
            <person name="Heitman J."/>
            <person name="Hesse C."/>
            <person name="Hori C."/>
            <person name="Igarashi K."/>
            <person name="Jurgens J.A."/>
            <person name="Kallen N."/>
            <person name="Kersten P."/>
            <person name="Kohler A."/>
            <person name="Kuees U."/>
            <person name="Kumar T.K.A."/>
            <person name="Kuo A."/>
            <person name="LaButti K."/>
            <person name="Larrondo L.F."/>
            <person name="Lindquist E."/>
            <person name="Ling A."/>
            <person name="Lombard V."/>
            <person name="Lucas S."/>
            <person name="Lundell T."/>
            <person name="Martin R."/>
            <person name="McLaughlin D.J."/>
            <person name="Morgenstern I."/>
            <person name="Morin E."/>
            <person name="Murat C."/>
            <person name="Nagy L.G."/>
            <person name="Nolan M."/>
            <person name="Ohm R.A."/>
            <person name="Patyshakuliyeva A."/>
            <person name="Rokas A."/>
            <person name="Ruiz-Duenas F.J."/>
            <person name="Sabat G."/>
            <person name="Salamov A."/>
            <person name="Samejima M."/>
            <person name="Schmutz J."/>
            <person name="Slot J.C."/>
            <person name="St John F."/>
            <person name="Stenlid J."/>
            <person name="Sun H."/>
            <person name="Sun S."/>
            <person name="Syed K."/>
            <person name="Tsang A."/>
            <person name="Wiebenga A."/>
            <person name="Young D."/>
            <person name="Pisabarro A."/>
            <person name="Eastwood D.C."/>
            <person name="Martin F."/>
            <person name="Cullen D."/>
            <person name="Grigoriev I.V."/>
            <person name="Hibbett D.S."/>
        </authorList>
    </citation>
    <scope>NUCLEOTIDE SEQUENCE</scope>
    <source>
        <strain evidence="2">FP-58527</strain>
    </source>
</reference>
<dbReference type="HOGENOM" id="CLU_079135_0_0_1"/>
<dbReference type="CDD" id="cd20228">
    <property type="entry name" value="PFM_TDP-like"/>
    <property type="match status" value="1"/>
</dbReference>
<keyword evidence="2" id="KW-1185">Reference proteome</keyword>
<sequence length="290" mass="32655">MSATKTSWEDLSRLGWPIYEVYKRANRERDGTMSSERDLYLNSGIAADYQWWCYNTTVGNPYIISRVPKQTSREETAWSYDNSENSRPFEDTWTEAWSNSRSATLSISAGVSIGWHNSVTIFDVASSNFDITISVNATASETKEQKYDLSHTWSIEVGPYEKVSLIRVITTSSEIAEYGQDFGLTSDSRIATTGKKWKDHWNWAFNANYLLSSPRGRLNLQGNSKAITYSFKLVRSGPKGRKIEPLPVNLRRAVCEGSLQPELVIFEKWAAQGELVVGSEPIHVVAPGTD</sequence>
<dbReference type="OrthoDB" id="3031013at2759"/>
<accession>S8FD63</accession>
<protein>
    <recommendedName>
        <fullName evidence="3">Cytolysin</fullName>
    </recommendedName>
</protein>
<dbReference type="SUPFAM" id="SSF56973">
    <property type="entry name" value="Aerolisin/ETX pore-forming domain"/>
    <property type="match status" value="1"/>
</dbReference>
<evidence type="ECO:0000313" key="2">
    <source>
        <dbReference type="Proteomes" id="UP000015241"/>
    </source>
</evidence>
<proteinExistence type="predicted"/>
<name>S8FD63_FOMSC</name>
<evidence type="ECO:0000313" key="1">
    <source>
        <dbReference type="EMBL" id="EPS99495.1"/>
    </source>
</evidence>
<dbReference type="Proteomes" id="UP000015241">
    <property type="component" value="Unassembled WGS sequence"/>
</dbReference>
<dbReference type="EMBL" id="KE504156">
    <property type="protein sequence ID" value="EPS99495.1"/>
    <property type="molecule type" value="Genomic_DNA"/>
</dbReference>
<organism evidence="1 2">
    <name type="scientific">Fomitopsis schrenkii</name>
    <name type="common">Brown rot fungus</name>
    <dbReference type="NCBI Taxonomy" id="2126942"/>
    <lineage>
        <taxon>Eukaryota</taxon>
        <taxon>Fungi</taxon>
        <taxon>Dikarya</taxon>
        <taxon>Basidiomycota</taxon>
        <taxon>Agaricomycotina</taxon>
        <taxon>Agaricomycetes</taxon>
        <taxon>Polyporales</taxon>
        <taxon>Fomitopsis</taxon>
    </lineage>
</organism>
<dbReference type="InParanoid" id="S8FD63"/>
<dbReference type="eggNOG" id="ENOG502R10B">
    <property type="taxonomic scope" value="Eukaryota"/>
</dbReference>
<dbReference type="Gene3D" id="2.170.15.10">
    <property type="entry name" value="Proaerolysin, chain A, domain 3"/>
    <property type="match status" value="1"/>
</dbReference>